<dbReference type="Gene3D" id="3.40.50.1820">
    <property type="entry name" value="alpha/beta hydrolase"/>
    <property type="match status" value="1"/>
</dbReference>
<comment type="similarity">
    <text evidence="1">Belongs to the AB hydrolase superfamily. AB hydrolase 2 family.</text>
</comment>
<dbReference type="PANTHER" id="PTHR10655">
    <property type="entry name" value="LYSOPHOSPHOLIPASE-RELATED"/>
    <property type="match status" value="1"/>
</dbReference>
<dbReference type="GO" id="GO:0016787">
    <property type="term" value="F:hydrolase activity"/>
    <property type="evidence" value="ECO:0007669"/>
    <property type="project" value="UniProtKB-KW"/>
</dbReference>
<keyword evidence="2" id="KW-0378">Hydrolase</keyword>
<sequence length="221" mass="25035">MEHLKGDQLILHYLVRQSRVATKAPVLILLHGVGSNEHDLFRRAKQIPEEFLVVAARAPYQLGPDRFGWYEVDFSSGKPKINLEQAEKSRDVIRQFINQVVEKYEADAKQVFLAGFSQGAIMCYSAFLTYPKKLAGIAAWSGRLLEEVKEFAKPAASLASPGLFIAHGTKDEVLPIHYARDAYNYFSSLGITASYHEYDMPHALTNQVFDDFLAWLNQQRL</sequence>
<evidence type="ECO:0000256" key="1">
    <source>
        <dbReference type="ARBA" id="ARBA00006499"/>
    </source>
</evidence>
<protein>
    <submittedName>
        <fullName evidence="4">Phospholipase/carboxylesterase</fullName>
    </submittedName>
</protein>
<dbReference type="EMBL" id="SNWM01000001">
    <property type="protein sequence ID" value="TDO24699.1"/>
    <property type="molecule type" value="Genomic_DNA"/>
</dbReference>
<dbReference type="InterPro" id="IPR029058">
    <property type="entry name" value="AB_hydrolase_fold"/>
</dbReference>
<proteinExistence type="inferred from homology"/>
<dbReference type="Proteomes" id="UP000295499">
    <property type="component" value="Unassembled WGS sequence"/>
</dbReference>
<organism evidence="4 5">
    <name type="scientific">Pedobacter duraquae</name>
    <dbReference type="NCBI Taxonomy" id="425511"/>
    <lineage>
        <taxon>Bacteria</taxon>
        <taxon>Pseudomonadati</taxon>
        <taxon>Bacteroidota</taxon>
        <taxon>Sphingobacteriia</taxon>
        <taxon>Sphingobacteriales</taxon>
        <taxon>Sphingobacteriaceae</taxon>
        <taxon>Pedobacter</taxon>
    </lineage>
</organism>
<evidence type="ECO:0000313" key="4">
    <source>
        <dbReference type="EMBL" id="TDO24699.1"/>
    </source>
</evidence>
<dbReference type="InterPro" id="IPR050565">
    <property type="entry name" value="LYPA1-2/EST-like"/>
</dbReference>
<dbReference type="PANTHER" id="PTHR10655:SF17">
    <property type="entry name" value="LYSOPHOSPHOLIPASE-LIKE PROTEIN 1"/>
    <property type="match status" value="1"/>
</dbReference>
<evidence type="ECO:0000256" key="2">
    <source>
        <dbReference type="ARBA" id="ARBA00022801"/>
    </source>
</evidence>
<name>A0A4R6IQS8_9SPHI</name>
<feature type="domain" description="Phospholipase/carboxylesterase/thioesterase" evidence="3">
    <location>
        <begin position="22"/>
        <end position="217"/>
    </location>
</feature>
<evidence type="ECO:0000313" key="5">
    <source>
        <dbReference type="Proteomes" id="UP000295499"/>
    </source>
</evidence>
<gene>
    <name evidence="4" type="ORF">CLV32_0992</name>
</gene>
<keyword evidence="5" id="KW-1185">Reference proteome</keyword>
<dbReference type="SUPFAM" id="SSF53474">
    <property type="entry name" value="alpha/beta-Hydrolases"/>
    <property type="match status" value="1"/>
</dbReference>
<accession>A0A4R6IQS8</accession>
<dbReference type="Pfam" id="PF02230">
    <property type="entry name" value="Abhydrolase_2"/>
    <property type="match status" value="1"/>
</dbReference>
<evidence type="ECO:0000259" key="3">
    <source>
        <dbReference type="Pfam" id="PF02230"/>
    </source>
</evidence>
<reference evidence="4 5" key="1">
    <citation type="submission" date="2019-03" db="EMBL/GenBank/DDBJ databases">
        <title>Genomic Encyclopedia of Archaeal and Bacterial Type Strains, Phase II (KMG-II): from individual species to whole genera.</title>
        <authorList>
            <person name="Goeker M."/>
        </authorList>
    </citation>
    <scope>NUCLEOTIDE SEQUENCE [LARGE SCALE GENOMIC DNA]</scope>
    <source>
        <strain evidence="4 5">DSM 19034</strain>
    </source>
</reference>
<dbReference type="InterPro" id="IPR003140">
    <property type="entry name" value="PLipase/COase/thioEstase"/>
</dbReference>
<dbReference type="AlphaFoldDB" id="A0A4R6IQS8"/>
<comment type="caution">
    <text evidence="4">The sequence shown here is derived from an EMBL/GenBank/DDBJ whole genome shotgun (WGS) entry which is preliminary data.</text>
</comment>